<dbReference type="InterPro" id="IPR029033">
    <property type="entry name" value="His_PPase_superfam"/>
</dbReference>
<dbReference type="InterPro" id="IPR013078">
    <property type="entry name" value="His_Pase_superF_clade-1"/>
</dbReference>
<dbReference type="Proteomes" id="UP000034166">
    <property type="component" value="Unassembled WGS sequence"/>
</dbReference>
<gene>
    <name evidence="1" type="ORF">WQ57_07615</name>
</gene>
<name>A0A0M2SZQ6_9BACI</name>
<sequence>MQLTLIRHLPTEWNKKTWLQGRRDIGISPPSPDIRNKILENKSYLSQLEPFDCVLASTLKRTQETAKQYGYSAKTECLLDELDFGSFEGKPKSDLIGQLGKAWEEHPSSLVLGEKVTDLEIRIHRFLEKYSEVPNLLVFGHGAWIRALSSYWSYGHINKMNQLTIENNQCLTLDFNTVS</sequence>
<evidence type="ECO:0000313" key="2">
    <source>
        <dbReference type="Proteomes" id="UP000034166"/>
    </source>
</evidence>
<dbReference type="PATRIC" id="fig|1408103.3.peg.1713"/>
<dbReference type="InterPro" id="IPR050275">
    <property type="entry name" value="PGM_Phosphatase"/>
</dbReference>
<dbReference type="CDD" id="cd07067">
    <property type="entry name" value="HP_PGM_like"/>
    <property type="match status" value="1"/>
</dbReference>
<comment type="caution">
    <text evidence="1">The sequence shown here is derived from an EMBL/GenBank/DDBJ whole genome shotgun (WGS) entry which is preliminary data.</text>
</comment>
<proteinExistence type="predicted"/>
<protein>
    <submittedName>
        <fullName evidence="1">Phosphoglycerate mutase</fullName>
    </submittedName>
</protein>
<dbReference type="Pfam" id="PF00300">
    <property type="entry name" value="His_Phos_1"/>
    <property type="match status" value="1"/>
</dbReference>
<dbReference type="SUPFAM" id="SSF53254">
    <property type="entry name" value="Phosphoglycerate mutase-like"/>
    <property type="match status" value="1"/>
</dbReference>
<dbReference type="SMART" id="SM00855">
    <property type="entry name" value="PGAM"/>
    <property type="match status" value="1"/>
</dbReference>
<dbReference type="PANTHER" id="PTHR48100">
    <property type="entry name" value="BROAD-SPECIFICITY PHOSPHATASE YOR283W-RELATED"/>
    <property type="match status" value="1"/>
</dbReference>
<dbReference type="GO" id="GO:0016791">
    <property type="term" value="F:phosphatase activity"/>
    <property type="evidence" value="ECO:0007669"/>
    <property type="project" value="TreeGrafter"/>
</dbReference>
<keyword evidence="2" id="KW-1185">Reference proteome</keyword>
<dbReference type="EMBL" id="LAYY01000007">
    <property type="protein sequence ID" value="KKK38467.1"/>
    <property type="molecule type" value="Genomic_DNA"/>
</dbReference>
<dbReference type="OrthoDB" id="9782128at2"/>
<dbReference type="RefSeq" id="WP_046523158.1">
    <property type="nucleotide sequence ID" value="NZ_LAYY01000007.1"/>
</dbReference>
<evidence type="ECO:0000313" key="1">
    <source>
        <dbReference type="EMBL" id="KKK38467.1"/>
    </source>
</evidence>
<organism evidence="1 2">
    <name type="scientific">Mesobacillus campisalis</name>
    <dbReference type="NCBI Taxonomy" id="1408103"/>
    <lineage>
        <taxon>Bacteria</taxon>
        <taxon>Bacillati</taxon>
        <taxon>Bacillota</taxon>
        <taxon>Bacilli</taxon>
        <taxon>Bacillales</taxon>
        <taxon>Bacillaceae</taxon>
        <taxon>Mesobacillus</taxon>
    </lineage>
</organism>
<dbReference type="Gene3D" id="3.40.50.1240">
    <property type="entry name" value="Phosphoglycerate mutase-like"/>
    <property type="match status" value="1"/>
</dbReference>
<reference evidence="1 2" key="1">
    <citation type="submission" date="2015-04" db="EMBL/GenBank/DDBJ databases">
        <title>Taxonomic description and genome sequence of Bacillus campisalis sp. nov., a novel member of the genus Bacillus isolated from solar saltern.</title>
        <authorList>
            <person name="Mathan Kumar R."/>
            <person name="Kaur G."/>
            <person name="Kumar A."/>
            <person name="Singh N.K."/>
            <person name="Kaur N."/>
            <person name="Kumar N."/>
            <person name="Mayilraj S."/>
        </authorList>
    </citation>
    <scope>NUCLEOTIDE SEQUENCE [LARGE SCALE GENOMIC DNA]</scope>
    <source>
        <strain evidence="1 2">SA2-6</strain>
    </source>
</reference>
<accession>A0A0M2SZQ6</accession>
<dbReference type="AlphaFoldDB" id="A0A0M2SZQ6"/>